<dbReference type="InterPro" id="IPR000914">
    <property type="entry name" value="SBP_5_dom"/>
</dbReference>
<feature type="chain" id="PRO_5002486942" description="Solute-binding protein family 5 domain-containing protein" evidence="5">
    <location>
        <begin position="32"/>
        <end position="538"/>
    </location>
</feature>
<dbReference type="Gene3D" id="3.10.105.10">
    <property type="entry name" value="Dipeptide-binding Protein, Domain 3"/>
    <property type="match status" value="1"/>
</dbReference>
<sequence length="538" mass="58613">MQINRRSFIGGMAAATAGLSLSAVMTGHAFAQGTDTIKIAFAARGLRTIDPHKSIQGVDNWAIIALYDKLVDLPRWKFPETQDDLAPRLATSWSSSADAKTWTIQLREGVQFHKGYGEMTSEDVKYTFDRATDGPRVGGVRAKFTNIASVETDGPYTVIFNLEQPDPLFLLGVLSDYDGAIMSRKAIEEIGEEEIGTNPVGTGVYMLETVHTDPSQGITLAANPDYWDTPAATAKIQCLYIADTTARTLAILSGDVHMIEGVRAPGWADSMTQRDPNLIFDVVSPGSFFTIQFNLTKAPFDDIRVRQAICYGIDRDEITGAIAPISKRTYGLNPPSFPGGFTAETIPAEVAYNYDPEKAKALLAEAGFPDGLTFRNDTSQREDFSAIMLMIQDQLRRINVDMELNIKDHTAFHADQNIGTNIISQQSSAMPPVPTQVILTYLPAEAEVKSDGNGGSNMSHYGVAIPGIDDLLAQALAEPDLDKRIAIVQEIEVQALKDAVILPVSNNGFMIVRSPKIDLGFEVESGYVNWPLSQASLV</sequence>
<dbReference type="InterPro" id="IPR006311">
    <property type="entry name" value="TAT_signal"/>
</dbReference>
<evidence type="ECO:0000313" key="8">
    <source>
        <dbReference type="Proteomes" id="UP000033632"/>
    </source>
</evidence>
<evidence type="ECO:0000256" key="5">
    <source>
        <dbReference type="SAM" id="SignalP"/>
    </source>
</evidence>
<evidence type="ECO:0000256" key="4">
    <source>
        <dbReference type="ARBA" id="ARBA00022729"/>
    </source>
</evidence>
<comment type="similarity">
    <text evidence="2">Belongs to the bacterial solute-binding protein 5 family.</text>
</comment>
<dbReference type="STRING" id="443610.VE25_06890"/>
<dbReference type="PANTHER" id="PTHR30290:SF10">
    <property type="entry name" value="PERIPLASMIC OLIGOPEPTIDE-BINDING PROTEIN-RELATED"/>
    <property type="match status" value="1"/>
</dbReference>
<proteinExistence type="inferred from homology"/>
<dbReference type="GO" id="GO:1904680">
    <property type="term" value="F:peptide transmembrane transporter activity"/>
    <property type="evidence" value="ECO:0007669"/>
    <property type="project" value="TreeGrafter"/>
</dbReference>
<evidence type="ECO:0000256" key="2">
    <source>
        <dbReference type="ARBA" id="ARBA00005695"/>
    </source>
</evidence>
<evidence type="ECO:0000256" key="3">
    <source>
        <dbReference type="ARBA" id="ARBA00022448"/>
    </source>
</evidence>
<dbReference type="Pfam" id="PF00496">
    <property type="entry name" value="SBP_bac_5"/>
    <property type="match status" value="1"/>
</dbReference>
<gene>
    <name evidence="7" type="ORF">VE25_06890</name>
</gene>
<comment type="caution">
    <text evidence="7">The sequence shown here is derived from an EMBL/GenBank/DDBJ whole genome shotgun (WGS) entry which is preliminary data.</text>
</comment>
<dbReference type="PATRIC" id="fig|443610.3.peg.3934"/>
<dbReference type="SUPFAM" id="SSF53850">
    <property type="entry name" value="Periplasmic binding protein-like II"/>
    <property type="match status" value="1"/>
</dbReference>
<reference evidence="7 8" key="1">
    <citation type="submission" date="2015-03" db="EMBL/GenBank/DDBJ databases">
        <authorList>
            <person name="Hassan Y.I."/>
            <person name="Lepp D."/>
            <person name="Li X.-Z."/>
            <person name="Zhou T."/>
        </authorList>
    </citation>
    <scope>NUCLEOTIDE SEQUENCE [LARGE SCALE GENOMIC DNA]</scope>
    <source>
        <strain evidence="7 8">BD-c194</strain>
    </source>
</reference>
<dbReference type="GO" id="GO:0030313">
    <property type="term" value="C:cell envelope"/>
    <property type="evidence" value="ECO:0007669"/>
    <property type="project" value="UniProtKB-SubCell"/>
</dbReference>
<dbReference type="RefSeq" id="WP_046107839.1">
    <property type="nucleotide sequence ID" value="NZ_JZEX01000061.1"/>
</dbReference>
<keyword evidence="3" id="KW-0813">Transport</keyword>
<keyword evidence="8" id="KW-1185">Reference proteome</keyword>
<dbReference type="EMBL" id="JZEX01000061">
    <property type="protein sequence ID" value="KKB12630.1"/>
    <property type="molecule type" value="Genomic_DNA"/>
</dbReference>
<feature type="domain" description="Solute-binding protein family 5" evidence="6">
    <location>
        <begin position="85"/>
        <end position="420"/>
    </location>
</feature>
<dbReference type="OrthoDB" id="9803988at2"/>
<organism evidence="7 8">
    <name type="scientific">Devosia geojensis</name>
    <dbReference type="NCBI Taxonomy" id="443610"/>
    <lineage>
        <taxon>Bacteria</taxon>
        <taxon>Pseudomonadati</taxon>
        <taxon>Pseudomonadota</taxon>
        <taxon>Alphaproteobacteria</taxon>
        <taxon>Hyphomicrobiales</taxon>
        <taxon>Devosiaceae</taxon>
        <taxon>Devosia</taxon>
    </lineage>
</organism>
<name>A0A0F5FVQ5_9HYPH</name>
<dbReference type="GO" id="GO:0015833">
    <property type="term" value="P:peptide transport"/>
    <property type="evidence" value="ECO:0007669"/>
    <property type="project" value="TreeGrafter"/>
</dbReference>
<dbReference type="PROSITE" id="PS51318">
    <property type="entry name" value="TAT"/>
    <property type="match status" value="1"/>
</dbReference>
<evidence type="ECO:0000259" key="6">
    <source>
        <dbReference type="Pfam" id="PF00496"/>
    </source>
</evidence>
<dbReference type="PANTHER" id="PTHR30290">
    <property type="entry name" value="PERIPLASMIC BINDING COMPONENT OF ABC TRANSPORTER"/>
    <property type="match status" value="1"/>
</dbReference>
<evidence type="ECO:0000256" key="1">
    <source>
        <dbReference type="ARBA" id="ARBA00004418"/>
    </source>
</evidence>
<feature type="signal peptide" evidence="5">
    <location>
        <begin position="1"/>
        <end position="31"/>
    </location>
</feature>
<protein>
    <recommendedName>
        <fullName evidence="6">Solute-binding protein family 5 domain-containing protein</fullName>
    </recommendedName>
</protein>
<dbReference type="Proteomes" id="UP000033632">
    <property type="component" value="Unassembled WGS sequence"/>
</dbReference>
<evidence type="ECO:0000313" key="7">
    <source>
        <dbReference type="EMBL" id="KKB12630.1"/>
    </source>
</evidence>
<accession>A0A0F5FVQ5</accession>
<keyword evidence="4 5" id="KW-0732">Signal</keyword>
<comment type="subcellular location">
    <subcellularLocation>
        <location evidence="1">Periplasm</location>
    </subcellularLocation>
</comment>
<dbReference type="Gene3D" id="3.40.190.10">
    <property type="entry name" value="Periplasmic binding protein-like II"/>
    <property type="match status" value="1"/>
</dbReference>
<dbReference type="InterPro" id="IPR039424">
    <property type="entry name" value="SBP_5"/>
</dbReference>
<dbReference type="AlphaFoldDB" id="A0A0F5FVQ5"/>